<dbReference type="Proteomes" id="UP000295565">
    <property type="component" value="Unassembled WGS sequence"/>
</dbReference>
<keyword evidence="2" id="KW-1003">Cell membrane</keyword>
<keyword evidence="6 8" id="KW-0807">Transducer</keyword>
<evidence type="ECO:0000313" key="11">
    <source>
        <dbReference type="EMBL" id="TCK51954.1"/>
    </source>
</evidence>
<organism evidence="11 12">
    <name type="scientific">Celerinatantimonas diazotrophica</name>
    <dbReference type="NCBI Taxonomy" id="412034"/>
    <lineage>
        <taxon>Bacteria</taxon>
        <taxon>Pseudomonadati</taxon>
        <taxon>Pseudomonadota</taxon>
        <taxon>Gammaproteobacteria</taxon>
        <taxon>Celerinatantimonadaceae</taxon>
        <taxon>Celerinatantimonas</taxon>
    </lineage>
</organism>
<feature type="transmembrane region" description="Helical" evidence="9">
    <location>
        <begin position="7"/>
        <end position="26"/>
    </location>
</feature>
<dbReference type="InterPro" id="IPR033480">
    <property type="entry name" value="sCache_2"/>
</dbReference>
<dbReference type="GO" id="GO:0005886">
    <property type="term" value="C:plasma membrane"/>
    <property type="evidence" value="ECO:0007669"/>
    <property type="project" value="UniProtKB-SubCell"/>
</dbReference>
<dbReference type="SMART" id="SM01049">
    <property type="entry name" value="Cache_2"/>
    <property type="match status" value="1"/>
</dbReference>
<dbReference type="PANTHER" id="PTHR32089">
    <property type="entry name" value="METHYL-ACCEPTING CHEMOTAXIS PROTEIN MCPB"/>
    <property type="match status" value="1"/>
</dbReference>
<evidence type="ECO:0000259" key="10">
    <source>
        <dbReference type="PROSITE" id="PS50111"/>
    </source>
</evidence>
<keyword evidence="4 9" id="KW-1133">Transmembrane helix</keyword>
<dbReference type="AlphaFoldDB" id="A0A4R1JLL9"/>
<evidence type="ECO:0000256" key="4">
    <source>
        <dbReference type="ARBA" id="ARBA00022989"/>
    </source>
</evidence>
<keyword evidence="12" id="KW-1185">Reference proteome</keyword>
<reference evidence="11 12" key="1">
    <citation type="submission" date="2019-03" db="EMBL/GenBank/DDBJ databases">
        <title>Genomic Encyclopedia of Type Strains, Phase IV (KMG-IV): sequencing the most valuable type-strain genomes for metagenomic binning, comparative biology and taxonomic classification.</title>
        <authorList>
            <person name="Goeker M."/>
        </authorList>
    </citation>
    <scope>NUCLEOTIDE SEQUENCE [LARGE SCALE GENOMIC DNA]</scope>
    <source>
        <strain evidence="11 12">DSM 18577</strain>
    </source>
</reference>
<dbReference type="Pfam" id="PF00015">
    <property type="entry name" value="MCPsignal"/>
    <property type="match status" value="1"/>
</dbReference>
<evidence type="ECO:0000256" key="5">
    <source>
        <dbReference type="ARBA" id="ARBA00023136"/>
    </source>
</evidence>
<dbReference type="PROSITE" id="PS50111">
    <property type="entry name" value="CHEMOTAXIS_TRANSDUC_2"/>
    <property type="match status" value="1"/>
</dbReference>
<dbReference type="GO" id="GO:0007165">
    <property type="term" value="P:signal transduction"/>
    <property type="evidence" value="ECO:0007669"/>
    <property type="project" value="UniProtKB-KW"/>
</dbReference>
<accession>A0A4R1JLL9</accession>
<evidence type="ECO:0000256" key="9">
    <source>
        <dbReference type="SAM" id="Phobius"/>
    </source>
</evidence>
<evidence type="ECO:0000313" key="12">
    <source>
        <dbReference type="Proteomes" id="UP000295565"/>
    </source>
</evidence>
<comment type="caution">
    <text evidence="11">The sequence shown here is derived from an EMBL/GenBank/DDBJ whole genome shotgun (WGS) entry which is preliminary data.</text>
</comment>
<keyword evidence="3 9" id="KW-0812">Transmembrane</keyword>
<evidence type="ECO:0000256" key="6">
    <source>
        <dbReference type="ARBA" id="ARBA00023224"/>
    </source>
</evidence>
<evidence type="ECO:0000256" key="3">
    <source>
        <dbReference type="ARBA" id="ARBA00022692"/>
    </source>
</evidence>
<dbReference type="PRINTS" id="PR00260">
    <property type="entry name" value="CHEMTRNSDUCR"/>
</dbReference>
<name>A0A4R1JLL9_9GAMM</name>
<gene>
    <name evidence="11" type="ORF">EV690_2047</name>
</gene>
<dbReference type="OrthoDB" id="6376221at2"/>
<dbReference type="InterPro" id="IPR004089">
    <property type="entry name" value="MCPsignal_dom"/>
</dbReference>
<sequence length="529" mass="57242">MKLIHQLILLIIVVIIGFVALGSYGLHSLRTSLIDTREHELKSILTFAQKQVDPIVQAQQQGKISKEQAEQQVVDILSKFRTGTSYLWANDNNGIARVHVKQQKIGTFQSSYAHDIGLLQGKNFIINVAENFKPGEPQEVVKVNAVTKISQWNWVMGIGVYMDDLSSTYWHFALRFMLISIFVVIVIGLVVAYVARSIFRKIGGEPDYAVDITNKIANGHLEEVIVGSFTPDSLLGAIRSMQNSLSSMVGNIQQAADKLSQSTGQLASEFKVITHSSQQSSDASISTSAAIQELSNCIKDISLNAQSTENNSQKSFETSQSGVELIEESNQTTTQMSEKISSSVADFKTLQERTSTIGNIVKVINDIAEQTNLLALNAAIEAARAGEQGRGFAVVADEVRTLASRTAASTSEITNTITLIQKDTDTVANALTSALPIVEQNVSISLSVGEVLQQISTRISETLTMTREVSSATNEQQIASNDLAQHVEEISGLIKETAHSVAACNSTVSGLDTLAAELSESVSLFTTTS</sequence>
<dbReference type="FunFam" id="1.10.287.950:FF:000001">
    <property type="entry name" value="Methyl-accepting chemotaxis sensory transducer"/>
    <property type="match status" value="1"/>
</dbReference>
<evidence type="ECO:0000256" key="8">
    <source>
        <dbReference type="PROSITE-ProRule" id="PRU00284"/>
    </source>
</evidence>
<dbReference type="EMBL" id="SMGD01000013">
    <property type="protein sequence ID" value="TCK51954.1"/>
    <property type="molecule type" value="Genomic_DNA"/>
</dbReference>
<comment type="subcellular location">
    <subcellularLocation>
        <location evidence="1">Cell membrane</location>
        <topology evidence="1">Multi-pass membrane protein</topology>
    </subcellularLocation>
</comment>
<dbReference type="CDD" id="cd11386">
    <property type="entry name" value="MCP_signal"/>
    <property type="match status" value="1"/>
</dbReference>
<dbReference type="GO" id="GO:0006935">
    <property type="term" value="P:chemotaxis"/>
    <property type="evidence" value="ECO:0007669"/>
    <property type="project" value="InterPro"/>
</dbReference>
<feature type="transmembrane region" description="Helical" evidence="9">
    <location>
        <begin position="172"/>
        <end position="195"/>
    </location>
</feature>
<dbReference type="SMART" id="SM00283">
    <property type="entry name" value="MA"/>
    <property type="match status" value="1"/>
</dbReference>
<dbReference type="GO" id="GO:0004888">
    <property type="term" value="F:transmembrane signaling receptor activity"/>
    <property type="evidence" value="ECO:0007669"/>
    <property type="project" value="InterPro"/>
</dbReference>
<evidence type="ECO:0000256" key="7">
    <source>
        <dbReference type="ARBA" id="ARBA00029447"/>
    </source>
</evidence>
<dbReference type="Pfam" id="PF17200">
    <property type="entry name" value="sCache_2"/>
    <property type="match status" value="1"/>
</dbReference>
<evidence type="ECO:0000256" key="2">
    <source>
        <dbReference type="ARBA" id="ARBA00022475"/>
    </source>
</evidence>
<dbReference type="RefSeq" id="WP_131912867.1">
    <property type="nucleotide sequence ID" value="NZ_OU594967.1"/>
</dbReference>
<protein>
    <submittedName>
        <fullName evidence="11">Methyl-accepting chemotaxis sensory transducer with Cache sensor</fullName>
    </submittedName>
</protein>
<proteinExistence type="inferred from homology"/>
<dbReference type="SUPFAM" id="SSF58104">
    <property type="entry name" value="Methyl-accepting chemotaxis protein (MCP) signaling domain"/>
    <property type="match status" value="1"/>
</dbReference>
<feature type="domain" description="Methyl-accepting transducer" evidence="10">
    <location>
        <begin position="255"/>
        <end position="491"/>
    </location>
</feature>
<dbReference type="InterPro" id="IPR004090">
    <property type="entry name" value="Chemotax_Me-accpt_rcpt"/>
</dbReference>
<dbReference type="PANTHER" id="PTHR32089:SF112">
    <property type="entry name" value="LYSOZYME-LIKE PROTEIN-RELATED"/>
    <property type="match status" value="1"/>
</dbReference>
<comment type="similarity">
    <text evidence="7">Belongs to the methyl-accepting chemotaxis (MCP) protein family.</text>
</comment>
<dbReference type="Gene3D" id="3.30.450.20">
    <property type="entry name" value="PAS domain"/>
    <property type="match status" value="1"/>
</dbReference>
<dbReference type="Gene3D" id="1.10.287.950">
    <property type="entry name" value="Methyl-accepting chemotaxis protein"/>
    <property type="match status" value="1"/>
</dbReference>
<keyword evidence="5 9" id="KW-0472">Membrane</keyword>
<evidence type="ECO:0000256" key="1">
    <source>
        <dbReference type="ARBA" id="ARBA00004651"/>
    </source>
</evidence>